<dbReference type="EMBL" id="REGW02000023">
    <property type="protein sequence ID" value="KAE8279310.1"/>
    <property type="molecule type" value="Genomic_DNA"/>
</dbReference>
<protein>
    <submittedName>
        <fullName evidence="2">Uncharacterized protein</fullName>
    </submittedName>
</protein>
<feature type="compositionally biased region" description="Basic and acidic residues" evidence="1">
    <location>
        <begin position="352"/>
        <end position="368"/>
    </location>
</feature>
<reference evidence="2 3" key="1">
    <citation type="submission" date="2019-07" db="EMBL/GenBank/DDBJ databases">
        <title>Chromosome genome assembly for large yellow croaker.</title>
        <authorList>
            <person name="Xiao S."/>
        </authorList>
    </citation>
    <scope>NUCLEOTIDE SEQUENCE [LARGE SCALE GENOMIC DNA]</scope>
    <source>
        <strain evidence="2">JMULYC20181020</strain>
        <tissue evidence="2">Muscle</tissue>
    </source>
</reference>
<accession>A0A6G0HJH2</accession>
<feature type="compositionally biased region" description="Acidic residues" evidence="1">
    <location>
        <begin position="117"/>
        <end position="137"/>
    </location>
</feature>
<feature type="compositionally biased region" description="Basic and acidic residues" evidence="1">
    <location>
        <begin position="283"/>
        <end position="300"/>
    </location>
</feature>
<feature type="compositionally biased region" description="Acidic residues" evidence="1">
    <location>
        <begin position="251"/>
        <end position="266"/>
    </location>
</feature>
<feature type="compositionally biased region" description="Basic and acidic residues" evidence="1">
    <location>
        <begin position="138"/>
        <end position="156"/>
    </location>
</feature>
<evidence type="ECO:0000256" key="1">
    <source>
        <dbReference type="SAM" id="MobiDB-lite"/>
    </source>
</evidence>
<feature type="compositionally biased region" description="Basic and acidic residues" evidence="1">
    <location>
        <begin position="64"/>
        <end position="78"/>
    </location>
</feature>
<organism evidence="2 3">
    <name type="scientific">Larimichthys crocea</name>
    <name type="common">Large yellow croaker</name>
    <name type="synonym">Pseudosciaena crocea</name>
    <dbReference type="NCBI Taxonomy" id="215358"/>
    <lineage>
        <taxon>Eukaryota</taxon>
        <taxon>Metazoa</taxon>
        <taxon>Chordata</taxon>
        <taxon>Craniata</taxon>
        <taxon>Vertebrata</taxon>
        <taxon>Euteleostomi</taxon>
        <taxon>Actinopterygii</taxon>
        <taxon>Neopterygii</taxon>
        <taxon>Teleostei</taxon>
        <taxon>Neoteleostei</taxon>
        <taxon>Acanthomorphata</taxon>
        <taxon>Eupercaria</taxon>
        <taxon>Sciaenidae</taxon>
        <taxon>Larimichthys</taxon>
    </lineage>
</organism>
<feature type="compositionally biased region" description="Acidic residues" evidence="1">
    <location>
        <begin position="313"/>
        <end position="323"/>
    </location>
</feature>
<feature type="compositionally biased region" description="Basic and acidic residues" evidence="1">
    <location>
        <begin position="506"/>
        <end position="528"/>
    </location>
</feature>
<comment type="caution">
    <text evidence="2">The sequence shown here is derived from an EMBL/GenBank/DDBJ whole genome shotgun (WGS) entry which is preliminary data.</text>
</comment>
<name>A0A6G0HJH2_LARCR</name>
<evidence type="ECO:0000313" key="2">
    <source>
        <dbReference type="EMBL" id="KAE8279310.1"/>
    </source>
</evidence>
<feature type="compositionally biased region" description="Basic and acidic residues" evidence="1">
    <location>
        <begin position="332"/>
        <end position="343"/>
    </location>
</feature>
<dbReference type="Proteomes" id="UP000424527">
    <property type="component" value="Unassembled WGS sequence"/>
</dbReference>
<feature type="compositionally biased region" description="Acidic residues" evidence="1">
    <location>
        <begin position="610"/>
        <end position="626"/>
    </location>
</feature>
<feature type="compositionally biased region" description="Polar residues" evidence="1">
    <location>
        <begin position="462"/>
        <end position="474"/>
    </location>
</feature>
<feature type="compositionally biased region" description="Basic and acidic residues" evidence="1">
    <location>
        <begin position="212"/>
        <end position="250"/>
    </location>
</feature>
<feature type="compositionally biased region" description="Acidic residues" evidence="1">
    <location>
        <begin position="480"/>
        <end position="500"/>
    </location>
</feature>
<feature type="region of interest" description="Disordered" evidence="1">
    <location>
        <begin position="1"/>
        <end position="691"/>
    </location>
</feature>
<feature type="compositionally biased region" description="Basic and acidic residues" evidence="1">
    <location>
        <begin position="627"/>
        <end position="665"/>
    </location>
</feature>
<sequence>MSQEDSHLVQDDDSTLKQLSEEGATPVVDKSEGKDAVGKDQETNDKDHFQVSDTCSVQALGGKGDGENKRHKEEEEVKLVSAESCKASKDVETPDDQILNEDQPVQDNDNKDHDSDVTEQETFEILDSIDDQTATEDDGQKHETDEISKEEVSPREDDQDFYQVIDSLEDQPTTTEPESETDKKGKRTKRGGATATKDDRPSRRSGPTTRASKSEETEKSPKKEDRTVKKYETRTKKDTTAGVKEIKEAPEEMMYEIVDSVEDEPVQETATTERSGRRRSTRGKKEEKITLESTEVSEKPVEDEDATYKVLDSVEEETADDEPIATRRSTRGKTEKTSKDTPTRTRQTPARESQERNRETQKKGERASSRHSTPTKSDVVVGELSEEVTYEMYEDKAKDDQPTTGGKRKRGRPRKEVKMTKKDIVTLKKEDRDTSEKAAEEEEATYQILDSVEDKTIDGQPPSDQSRKNATSLMGPTKNEEEEPMYEIIDSLEDDQEEPNTIEVSDGGRKKNSDETPAKEEPSTDKGDTSTCGTTSLYETVDDLEEVHDDPSAAEDSAVGNEERTSKTDIKKEDKSTTKSRCGTATPEEEKKEKSPEKNNPVSTLVNLDEVSEEEEDYPDDTAEEEELRKRQAATKEKQFAKHREARRTTGEGEEKDQGQRKEGTNEPEQQQQWRRRLGRDEEDEGEGEGK</sequence>
<feature type="compositionally biased region" description="Basic and acidic residues" evidence="1">
    <location>
        <begin position="1"/>
        <end position="10"/>
    </location>
</feature>
<feature type="compositionally biased region" description="Basic and acidic residues" evidence="1">
    <location>
        <begin position="414"/>
        <end position="438"/>
    </location>
</feature>
<gene>
    <name evidence="2" type="ORF">D5F01_LYC22896</name>
</gene>
<evidence type="ECO:0000313" key="3">
    <source>
        <dbReference type="Proteomes" id="UP000424527"/>
    </source>
</evidence>
<feature type="compositionally biased region" description="Polar residues" evidence="1">
    <location>
        <begin position="529"/>
        <end position="538"/>
    </location>
</feature>
<feature type="compositionally biased region" description="Basic and acidic residues" evidence="1">
    <location>
        <begin position="29"/>
        <end position="50"/>
    </location>
</feature>
<feature type="compositionally biased region" description="Basic and acidic residues" evidence="1">
    <location>
        <begin position="588"/>
        <end position="597"/>
    </location>
</feature>
<keyword evidence="3" id="KW-1185">Reference proteome</keyword>
<proteinExistence type="predicted"/>
<feature type="compositionally biased region" description="Acidic residues" evidence="1">
    <location>
        <begin position="681"/>
        <end position="691"/>
    </location>
</feature>
<dbReference type="AlphaFoldDB" id="A0A6G0HJH2"/>
<feature type="compositionally biased region" description="Basic and acidic residues" evidence="1">
    <location>
        <begin position="561"/>
        <end position="577"/>
    </location>
</feature>